<dbReference type="PATRIC" id="fig|1172190.3.peg.1167"/>
<dbReference type="STRING" id="1172190.M947_06000"/>
<evidence type="ECO:0000313" key="7">
    <source>
        <dbReference type="Proteomes" id="UP000015520"/>
    </source>
</evidence>
<evidence type="ECO:0000259" key="5">
    <source>
        <dbReference type="Pfam" id="PF00496"/>
    </source>
</evidence>
<name>T0JRQ5_9BACT</name>
<dbReference type="Proteomes" id="UP000015520">
    <property type="component" value="Unassembled WGS sequence"/>
</dbReference>
<reference evidence="6 7" key="1">
    <citation type="submission" date="2013-07" db="EMBL/GenBank/DDBJ databases">
        <title>Sulfurimonas hongkongensis AST-10 Genome Sequencing.</title>
        <authorList>
            <person name="Cai L."/>
            <person name="Zhang T."/>
        </authorList>
    </citation>
    <scope>NUCLEOTIDE SEQUENCE [LARGE SCALE GENOMIC DNA]</scope>
    <source>
        <strain evidence="6 7">AST-10</strain>
    </source>
</reference>
<accession>T0JRQ5</accession>
<dbReference type="GO" id="GO:0015833">
    <property type="term" value="P:peptide transport"/>
    <property type="evidence" value="ECO:0007669"/>
    <property type="project" value="TreeGrafter"/>
</dbReference>
<sequence length="499" mass="57396">MKFLLFIFLYINILASTLQLATSTNPSRLNPLLATDSSSSEIASFLFNGLVKFDKDATAIVGDLAEEFYFIDDTTLIFKLRKNVKWHDGESFSAKDVIFTYEILISPQVVSPYSSDFRFVKSVEMLDDFTIRVTYHEPYFKALEVWMMGILPEHILSGEENLMNSKFNTNPIGTGAYKLHQLEHSKNIILVAFDDYFEGRAKIDKISFSIIGDPMTRFLMLKSSALDVGSIEPMQFERQLSEDFFDKFNIYENISRSYTYLGFNLRLEKFQDARVREALSLAIDRQEIVDILFFSHAKVCTGPFLPKTKAFNPDVKAPKPDIQKAKKLLNEAGYDENNPFTFEIVTSNASAIRPYAAQIIQHQLKRAGVVVKLRVMEWQAFLNMVVFPNKFDSVLLGWGLSPTPDPYVFWHSDNDRKSGFNLAGYKNEKLDKMIEASQSMVDRDKLAKLWQEMFAIIVKDNPYLFLYIPNTITTVNKNIKNIEPAPSGIWHNYIEWEKN</sequence>
<comment type="similarity">
    <text evidence="1">Belongs to the bacterial solute-binding protein 5 family.</text>
</comment>
<gene>
    <name evidence="6" type="ORF">M947_06000</name>
</gene>
<dbReference type="Gene3D" id="3.10.105.10">
    <property type="entry name" value="Dipeptide-binding Protein, Domain 3"/>
    <property type="match status" value="1"/>
</dbReference>
<dbReference type="Gene3D" id="3.40.190.10">
    <property type="entry name" value="Periplasmic binding protein-like II"/>
    <property type="match status" value="1"/>
</dbReference>
<dbReference type="InterPro" id="IPR039424">
    <property type="entry name" value="SBP_5"/>
</dbReference>
<keyword evidence="7" id="KW-1185">Reference proteome</keyword>
<feature type="chain" id="PRO_5004565420" evidence="4">
    <location>
        <begin position="22"/>
        <end position="499"/>
    </location>
</feature>
<evidence type="ECO:0000256" key="2">
    <source>
        <dbReference type="ARBA" id="ARBA00022448"/>
    </source>
</evidence>
<dbReference type="AlphaFoldDB" id="T0JRQ5"/>
<dbReference type="InterPro" id="IPR023765">
    <property type="entry name" value="SBP_5_CS"/>
</dbReference>
<feature type="signal peptide" evidence="4">
    <location>
        <begin position="1"/>
        <end position="21"/>
    </location>
</feature>
<dbReference type="CDD" id="cd08514">
    <property type="entry name" value="PBP2_AppA_like"/>
    <property type="match status" value="1"/>
</dbReference>
<protein>
    <submittedName>
        <fullName evidence="6">Peptide ABC transporter substrate-binding protein</fullName>
    </submittedName>
</protein>
<organism evidence="6 7">
    <name type="scientific">Sulfurimonas hongkongensis</name>
    <dbReference type="NCBI Taxonomy" id="1172190"/>
    <lineage>
        <taxon>Bacteria</taxon>
        <taxon>Pseudomonadati</taxon>
        <taxon>Campylobacterota</taxon>
        <taxon>Epsilonproteobacteria</taxon>
        <taxon>Campylobacterales</taxon>
        <taxon>Sulfurimonadaceae</taxon>
        <taxon>Sulfurimonas</taxon>
    </lineage>
</organism>
<keyword evidence="3 4" id="KW-0732">Signal</keyword>
<keyword evidence="2" id="KW-0813">Transport</keyword>
<dbReference type="InterPro" id="IPR030678">
    <property type="entry name" value="Peptide/Ni-bd"/>
</dbReference>
<evidence type="ECO:0000313" key="6">
    <source>
        <dbReference type="EMBL" id="EQB39542.1"/>
    </source>
</evidence>
<dbReference type="OrthoDB" id="5469165at2"/>
<evidence type="ECO:0000256" key="1">
    <source>
        <dbReference type="ARBA" id="ARBA00005695"/>
    </source>
</evidence>
<dbReference type="PANTHER" id="PTHR30290:SF9">
    <property type="entry name" value="OLIGOPEPTIDE-BINDING PROTEIN APPA"/>
    <property type="match status" value="1"/>
</dbReference>
<evidence type="ECO:0000256" key="3">
    <source>
        <dbReference type="ARBA" id="ARBA00022729"/>
    </source>
</evidence>
<dbReference type="Gene3D" id="3.90.76.10">
    <property type="entry name" value="Dipeptide-binding Protein, Domain 1"/>
    <property type="match status" value="1"/>
</dbReference>
<dbReference type="Pfam" id="PF00496">
    <property type="entry name" value="SBP_bac_5"/>
    <property type="match status" value="1"/>
</dbReference>
<dbReference type="GO" id="GO:0030288">
    <property type="term" value="C:outer membrane-bounded periplasmic space"/>
    <property type="evidence" value="ECO:0007669"/>
    <property type="project" value="UniProtKB-ARBA"/>
</dbReference>
<dbReference type="PROSITE" id="PS01040">
    <property type="entry name" value="SBP_BACTERIAL_5"/>
    <property type="match status" value="1"/>
</dbReference>
<proteinExistence type="inferred from homology"/>
<comment type="caution">
    <text evidence="6">The sequence shown here is derived from an EMBL/GenBank/DDBJ whole genome shotgun (WGS) entry which is preliminary data.</text>
</comment>
<feature type="domain" description="Solute-binding protein family 5" evidence="5">
    <location>
        <begin position="60"/>
        <end position="415"/>
    </location>
</feature>
<dbReference type="GO" id="GO:0043190">
    <property type="term" value="C:ATP-binding cassette (ABC) transporter complex"/>
    <property type="evidence" value="ECO:0007669"/>
    <property type="project" value="InterPro"/>
</dbReference>
<dbReference type="RefSeq" id="WP_021287464.1">
    <property type="nucleotide sequence ID" value="NZ_AUPZ01000007.1"/>
</dbReference>
<dbReference type="eggNOG" id="COG0747">
    <property type="taxonomic scope" value="Bacteria"/>
</dbReference>
<dbReference type="EMBL" id="AUPZ01000007">
    <property type="protein sequence ID" value="EQB39542.1"/>
    <property type="molecule type" value="Genomic_DNA"/>
</dbReference>
<dbReference type="SUPFAM" id="SSF53850">
    <property type="entry name" value="Periplasmic binding protein-like II"/>
    <property type="match status" value="1"/>
</dbReference>
<dbReference type="PANTHER" id="PTHR30290">
    <property type="entry name" value="PERIPLASMIC BINDING COMPONENT OF ABC TRANSPORTER"/>
    <property type="match status" value="1"/>
</dbReference>
<dbReference type="PIRSF" id="PIRSF002741">
    <property type="entry name" value="MppA"/>
    <property type="match status" value="1"/>
</dbReference>
<dbReference type="GO" id="GO:1904680">
    <property type="term" value="F:peptide transmembrane transporter activity"/>
    <property type="evidence" value="ECO:0007669"/>
    <property type="project" value="TreeGrafter"/>
</dbReference>
<evidence type="ECO:0000256" key="4">
    <source>
        <dbReference type="SAM" id="SignalP"/>
    </source>
</evidence>
<dbReference type="InterPro" id="IPR000914">
    <property type="entry name" value="SBP_5_dom"/>
</dbReference>